<evidence type="ECO:0000256" key="1">
    <source>
        <dbReference type="SAM" id="MobiDB-lite"/>
    </source>
</evidence>
<organism evidence="2 3">
    <name type="scientific">Anabarilius grahami</name>
    <name type="common">Kanglang fish</name>
    <name type="synonym">Barilius grahami</name>
    <dbReference type="NCBI Taxonomy" id="495550"/>
    <lineage>
        <taxon>Eukaryota</taxon>
        <taxon>Metazoa</taxon>
        <taxon>Chordata</taxon>
        <taxon>Craniata</taxon>
        <taxon>Vertebrata</taxon>
        <taxon>Euteleostomi</taxon>
        <taxon>Actinopterygii</taxon>
        <taxon>Neopterygii</taxon>
        <taxon>Teleostei</taxon>
        <taxon>Ostariophysi</taxon>
        <taxon>Cypriniformes</taxon>
        <taxon>Xenocyprididae</taxon>
        <taxon>Xenocypridinae</taxon>
        <taxon>Xenocypridinae incertae sedis</taxon>
        <taxon>Anabarilius</taxon>
    </lineage>
</organism>
<feature type="compositionally biased region" description="Polar residues" evidence="1">
    <location>
        <begin position="687"/>
        <end position="705"/>
    </location>
</feature>
<evidence type="ECO:0000313" key="2">
    <source>
        <dbReference type="EMBL" id="ROI89218.1"/>
    </source>
</evidence>
<dbReference type="EMBL" id="RJVU01066817">
    <property type="protein sequence ID" value="ROI89218.1"/>
    <property type="molecule type" value="Genomic_DNA"/>
</dbReference>
<dbReference type="PANTHER" id="PTHR33480">
    <property type="entry name" value="SET DOMAIN-CONTAINING PROTEIN-RELATED"/>
    <property type="match status" value="1"/>
</dbReference>
<protein>
    <submittedName>
        <fullName evidence="2">Uncharacterized protein</fullName>
    </submittedName>
</protein>
<evidence type="ECO:0000313" key="3">
    <source>
        <dbReference type="Proteomes" id="UP000281406"/>
    </source>
</evidence>
<proteinExistence type="predicted"/>
<dbReference type="OrthoDB" id="5376140at2759"/>
<feature type="region of interest" description="Disordered" evidence="1">
    <location>
        <begin position="674"/>
        <end position="722"/>
    </location>
</feature>
<name>A0A3N0XPF5_ANAGA</name>
<feature type="compositionally biased region" description="Acidic residues" evidence="1">
    <location>
        <begin position="674"/>
        <end position="685"/>
    </location>
</feature>
<dbReference type="Proteomes" id="UP000281406">
    <property type="component" value="Unassembled WGS sequence"/>
</dbReference>
<feature type="compositionally biased region" description="Acidic residues" evidence="1">
    <location>
        <begin position="65"/>
        <end position="75"/>
    </location>
</feature>
<dbReference type="PANTHER" id="PTHR33480:SF5">
    <property type="entry name" value="SI:DKEY-51D8.9"/>
    <property type="match status" value="1"/>
</dbReference>
<keyword evidence="3" id="KW-1185">Reference proteome</keyword>
<gene>
    <name evidence="2" type="ORF">DPX16_0671</name>
</gene>
<dbReference type="AlphaFoldDB" id="A0A3N0XPF5"/>
<sequence length="854" mass="96315">MAFIKVESEDMKIEETFTVTHEDFRIEGTFSLKQEDTEEESVCSGMWRKNCLKQASPEDKPDFSSEADNESDEDMHEDKDNVLDSDSESDLDTSSVVGSSLSQGPTKTKTTGETTDEVTEDKAGVKGINYCYVCHKPQSKIARHLETHKTEAEVMEALSYPKRSEKRRLLLEKLRNRGNFQHNLGVLKNGTGRIKLKRTSKQSKFIHCVYCKGMFCRSELWRHSRRCHFMPERPSGESKKANVLGLATTAQSVFSESISQGIWKLVDPIRQDDLRTVVRNDFGILQLAQTLFKKHGADTTKHDYIRQKLRELARLLLVLRGDSIYTIEDAVMPGNFHKVVKAVKKVSGFDEENNSYTAPSLALKIGHSLMKIADIIHCRALMTENEDLIKSIEAFKSLYSTKWCELVSHSALNTLKKFNKTSTLPFTQDVQLLHTHLETAAKAAFDKLKKEASPQSYADLATATLAQVIVFNRRHAEEVSKMSLKNFYERDKSPLHVDVSLGLTKFERKLCEHFSRVEIMDENGREVAVLLTPDMEDSLNLLLVRRTECGVQDTNICLFARPECSSYYSGQASLRLHAEKCGAKNPEYLCTTQLRKHIATLSQILNLKDNELDQVSDFLGHDIRVYRDPCRLPEATVRLAKISKLLLAMDKGCLGSVHGKSLDEIQIEDEIQLTDTEDDEADDEPAGTSSFGSQKEMSTATQEACQNEETENVEHRGTTNRKKRMWSKAEVAAVIRHFKVHIAKGHLATISECLKCKSAEEPVLQNRSAQNIRDFVRNRGVAAKRSRLAFRKDSWVVKVCGACIYVGFAEDRFKGTKGALLSTLQSVKMLNGTAYGLVDSASTRNLSPRDRKST</sequence>
<feature type="region of interest" description="Disordered" evidence="1">
    <location>
        <begin position="54"/>
        <end position="118"/>
    </location>
</feature>
<accession>A0A3N0XPF5</accession>
<reference evidence="2 3" key="1">
    <citation type="submission" date="2018-10" db="EMBL/GenBank/DDBJ databases">
        <title>Genome assembly for a Yunnan-Guizhou Plateau 3E fish, Anabarilius grahami (Regan), and its evolutionary and genetic applications.</title>
        <authorList>
            <person name="Jiang W."/>
        </authorList>
    </citation>
    <scope>NUCLEOTIDE SEQUENCE [LARGE SCALE GENOMIC DNA]</scope>
    <source>
        <strain evidence="2">AG-KIZ</strain>
        <tissue evidence="2">Muscle</tissue>
    </source>
</reference>
<comment type="caution">
    <text evidence="2">The sequence shown here is derived from an EMBL/GenBank/DDBJ whole genome shotgun (WGS) entry which is preliminary data.</text>
</comment>